<proteinExistence type="predicted"/>
<accession>A0A6N2M9B3</accession>
<organism evidence="1">
    <name type="scientific">Salix viminalis</name>
    <name type="common">Common osier</name>
    <name type="synonym">Basket willow</name>
    <dbReference type="NCBI Taxonomy" id="40686"/>
    <lineage>
        <taxon>Eukaryota</taxon>
        <taxon>Viridiplantae</taxon>
        <taxon>Streptophyta</taxon>
        <taxon>Embryophyta</taxon>
        <taxon>Tracheophyta</taxon>
        <taxon>Spermatophyta</taxon>
        <taxon>Magnoliopsida</taxon>
        <taxon>eudicotyledons</taxon>
        <taxon>Gunneridae</taxon>
        <taxon>Pentapetalae</taxon>
        <taxon>rosids</taxon>
        <taxon>fabids</taxon>
        <taxon>Malpighiales</taxon>
        <taxon>Salicaceae</taxon>
        <taxon>Saliceae</taxon>
        <taxon>Salix</taxon>
    </lineage>
</organism>
<dbReference type="EMBL" id="CAADRP010001719">
    <property type="protein sequence ID" value="VFU50110.1"/>
    <property type="molecule type" value="Genomic_DNA"/>
</dbReference>
<name>A0A6N2M9B3_SALVM</name>
<reference evidence="1" key="1">
    <citation type="submission" date="2019-03" db="EMBL/GenBank/DDBJ databases">
        <authorList>
            <person name="Mank J."/>
            <person name="Almeida P."/>
        </authorList>
    </citation>
    <scope>NUCLEOTIDE SEQUENCE</scope>
    <source>
        <strain evidence="1">78183</strain>
    </source>
</reference>
<evidence type="ECO:0000313" key="1">
    <source>
        <dbReference type="EMBL" id="VFU50110.1"/>
    </source>
</evidence>
<dbReference type="AlphaFoldDB" id="A0A6N2M9B3"/>
<sequence length="77" mass="8782">MFTCSLFFPFYSANNLFIYLFSPLPITPLPTLSPLPVSISSPYLPIRYPVITRRRTNPNFTSSFLFFSQGLVGNAER</sequence>
<gene>
    <name evidence="1" type="ORF">SVIM_LOCUS332853</name>
</gene>
<protein>
    <submittedName>
        <fullName evidence="1">Uncharacterized protein</fullName>
    </submittedName>
</protein>